<sequence length="220" mass="24099">MPYQVTTAELNPSDVARPIRGVLRDQKNACVLLADVQDVDRDRQQVQLKDGRSSYDWLVLATGATHNYFGHDEWAPTAPGLKRIGDATLIRRRLLMSFERAENSQDEAERQALTTFCVIGAGPSGVEMAGAIAEQAKHALVSDFHSIKPRDARIVLLEGGPRILPPFPESLSTFTQRSPVKMGVEVMLNALVANCDARGTDIGDVRVEARTVIWAADVPP</sequence>
<proteinExistence type="inferred from homology"/>
<comment type="similarity">
    <text evidence="1">Belongs to the NADH dehydrogenase family.</text>
</comment>
<dbReference type="InterPro" id="IPR036188">
    <property type="entry name" value="FAD/NAD-bd_sf"/>
</dbReference>
<name>A0ABU2WIH1_9GAMM</name>
<comment type="caution">
    <text evidence="9">The sequence shown here is derived from an EMBL/GenBank/DDBJ whole genome shotgun (WGS) entry which is preliminary data.</text>
</comment>
<gene>
    <name evidence="9" type="ORF">RM530_09900</name>
</gene>
<evidence type="ECO:0000256" key="4">
    <source>
        <dbReference type="ARBA" id="ARBA00022827"/>
    </source>
</evidence>
<dbReference type="Pfam" id="PF07992">
    <property type="entry name" value="Pyr_redox_2"/>
    <property type="match status" value="1"/>
</dbReference>
<organism evidence="9 10">
    <name type="scientific">Banduia mediterranea</name>
    <dbReference type="NCBI Taxonomy" id="3075609"/>
    <lineage>
        <taxon>Bacteria</taxon>
        <taxon>Pseudomonadati</taxon>
        <taxon>Pseudomonadota</taxon>
        <taxon>Gammaproteobacteria</taxon>
        <taxon>Nevskiales</taxon>
        <taxon>Algiphilaceae</taxon>
        <taxon>Banduia</taxon>
    </lineage>
</organism>
<dbReference type="PANTHER" id="PTHR43706">
    <property type="entry name" value="NADH DEHYDROGENASE"/>
    <property type="match status" value="1"/>
</dbReference>
<keyword evidence="5" id="KW-0560">Oxidoreductase</keyword>
<dbReference type="Proteomes" id="UP001254608">
    <property type="component" value="Unassembled WGS sequence"/>
</dbReference>
<dbReference type="EC" id="1.6.5.9" evidence="2"/>
<evidence type="ECO:0000256" key="3">
    <source>
        <dbReference type="ARBA" id="ARBA00022630"/>
    </source>
</evidence>
<keyword evidence="10" id="KW-1185">Reference proteome</keyword>
<dbReference type="InterPro" id="IPR045024">
    <property type="entry name" value="NDH-2"/>
</dbReference>
<feature type="domain" description="FAD/NAD(P)-binding" evidence="8">
    <location>
        <begin position="21"/>
        <end position="215"/>
    </location>
</feature>
<keyword evidence="6" id="KW-0520">NAD</keyword>
<dbReference type="EMBL" id="JAVRIC010000012">
    <property type="protein sequence ID" value="MDT0497674.1"/>
    <property type="molecule type" value="Genomic_DNA"/>
</dbReference>
<dbReference type="InterPro" id="IPR023753">
    <property type="entry name" value="FAD/NAD-binding_dom"/>
</dbReference>
<evidence type="ECO:0000313" key="10">
    <source>
        <dbReference type="Proteomes" id="UP001254608"/>
    </source>
</evidence>
<dbReference type="Gene3D" id="3.50.50.100">
    <property type="match status" value="1"/>
</dbReference>
<evidence type="ECO:0000259" key="8">
    <source>
        <dbReference type="Pfam" id="PF07992"/>
    </source>
</evidence>
<dbReference type="SUPFAM" id="SSF51905">
    <property type="entry name" value="FAD/NAD(P)-binding domain"/>
    <property type="match status" value="2"/>
</dbReference>
<protein>
    <recommendedName>
        <fullName evidence="2">NADH:ubiquinone reductase (non-electrogenic)</fullName>
        <ecNumber evidence="2">1.6.5.9</ecNumber>
    </recommendedName>
</protein>
<reference evidence="9 10" key="1">
    <citation type="submission" date="2023-09" db="EMBL/GenBank/DDBJ databases">
        <authorList>
            <person name="Rey-Velasco X."/>
        </authorList>
    </citation>
    <scope>NUCLEOTIDE SEQUENCE [LARGE SCALE GENOMIC DNA]</scope>
    <source>
        <strain evidence="9 10">W345</strain>
    </source>
</reference>
<comment type="catalytic activity">
    <reaction evidence="7">
        <text>a quinone + NADH + H(+) = a quinol + NAD(+)</text>
        <dbReference type="Rhea" id="RHEA:46160"/>
        <dbReference type="ChEBI" id="CHEBI:15378"/>
        <dbReference type="ChEBI" id="CHEBI:24646"/>
        <dbReference type="ChEBI" id="CHEBI:57540"/>
        <dbReference type="ChEBI" id="CHEBI:57945"/>
        <dbReference type="ChEBI" id="CHEBI:132124"/>
        <dbReference type="EC" id="1.6.5.9"/>
    </reaction>
</comment>
<evidence type="ECO:0000256" key="5">
    <source>
        <dbReference type="ARBA" id="ARBA00023002"/>
    </source>
</evidence>
<accession>A0ABU2WIH1</accession>
<evidence type="ECO:0000256" key="6">
    <source>
        <dbReference type="ARBA" id="ARBA00023027"/>
    </source>
</evidence>
<evidence type="ECO:0000256" key="1">
    <source>
        <dbReference type="ARBA" id="ARBA00005272"/>
    </source>
</evidence>
<evidence type="ECO:0000256" key="2">
    <source>
        <dbReference type="ARBA" id="ARBA00012637"/>
    </source>
</evidence>
<keyword evidence="3" id="KW-0285">Flavoprotein</keyword>
<dbReference type="PANTHER" id="PTHR43706:SF47">
    <property type="entry name" value="EXTERNAL NADH-UBIQUINONE OXIDOREDUCTASE 1, MITOCHONDRIAL-RELATED"/>
    <property type="match status" value="1"/>
</dbReference>
<evidence type="ECO:0000313" key="9">
    <source>
        <dbReference type="EMBL" id="MDT0497674.1"/>
    </source>
</evidence>
<keyword evidence="4" id="KW-0274">FAD</keyword>
<evidence type="ECO:0000256" key="7">
    <source>
        <dbReference type="ARBA" id="ARBA00047599"/>
    </source>
</evidence>